<dbReference type="SUPFAM" id="SSF52540">
    <property type="entry name" value="P-loop containing nucleoside triphosphate hydrolases"/>
    <property type="match status" value="1"/>
</dbReference>
<dbReference type="PIRSF" id="PIRSF003092">
    <property type="entry name" value="MinD"/>
    <property type="match status" value="1"/>
</dbReference>
<dbReference type="InterPro" id="IPR025501">
    <property type="entry name" value="MinD_FleN"/>
</dbReference>
<organism evidence="4 5">
    <name type="scientific">Candidatus Naiadarchaeum limnaeum</name>
    <dbReference type="NCBI Taxonomy" id="2756139"/>
    <lineage>
        <taxon>Archaea</taxon>
        <taxon>Candidatus Undinarchaeota</taxon>
        <taxon>Candidatus Undinarchaeia</taxon>
        <taxon>Candidatus Naiadarchaeales</taxon>
        <taxon>Candidatus Naiadarchaeaceae</taxon>
        <taxon>Candidatus Naiadarchaeum</taxon>
    </lineage>
</organism>
<dbReference type="GO" id="GO:0009898">
    <property type="term" value="C:cytoplasmic side of plasma membrane"/>
    <property type="evidence" value="ECO:0007669"/>
    <property type="project" value="TreeGrafter"/>
</dbReference>
<dbReference type="AlphaFoldDB" id="A0A832V4P5"/>
<dbReference type="NCBIfam" id="TIGR01969">
    <property type="entry name" value="minD_arch"/>
    <property type="match status" value="1"/>
</dbReference>
<comment type="caution">
    <text evidence="4">The sequence shown here is derived from an EMBL/GenBank/DDBJ whole genome shotgun (WGS) entry which is preliminary data.</text>
</comment>
<evidence type="ECO:0000256" key="1">
    <source>
        <dbReference type="ARBA" id="ARBA00022741"/>
    </source>
</evidence>
<dbReference type="InterPro" id="IPR033756">
    <property type="entry name" value="YlxH/NBP35"/>
</dbReference>
<evidence type="ECO:0000313" key="5">
    <source>
        <dbReference type="Proteomes" id="UP000646946"/>
    </source>
</evidence>
<dbReference type="PANTHER" id="PTHR43384:SF10">
    <property type="entry name" value="ATPASE INVOLVED IN CHROMOSOME PARTITIONING, PARA_MIND FAMILY"/>
    <property type="match status" value="1"/>
</dbReference>
<proteinExistence type="predicted"/>
<dbReference type="Proteomes" id="UP000646946">
    <property type="component" value="Unassembled WGS sequence"/>
</dbReference>
<gene>
    <name evidence="4" type="ORF">H1016_05015</name>
</gene>
<sequence length="256" mass="27418">MTRLIAVASGKGGVGKTTTVVNLAASLAKFGKNVIIVDANLTTPNIGIHLGMKPPMKTLHDVIAGKASITDAIYLHDSGFRVIPAGVHLKHLKFSIPHKLWDIVLGLFGTADAVILDTPAGLEKGAKAVLDAAEEVIMITNPELPAVTDALKTIRIAQKSGSNVLGAVINKVHGKHWELSARAIEHELELPILAKIPYDISVQHAIRAKKPVVLHNPHSPAAKEFTKLAADLFDIEHESKSGGWNIGRILKRIFGM</sequence>
<dbReference type="GO" id="GO:0016887">
    <property type="term" value="F:ATP hydrolysis activity"/>
    <property type="evidence" value="ECO:0007669"/>
    <property type="project" value="TreeGrafter"/>
</dbReference>
<dbReference type="EMBL" id="DVAB01000041">
    <property type="protein sequence ID" value="HIK00867.1"/>
    <property type="molecule type" value="Genomic_DNA"/>
</dbReference>
<dbReference type="GO" id="GO:0005524">
    <property type="term" value="F:ATP binding"/>
    <property type="evidence" value="ECO:0007669"/>
    <property type="project" value="UniProtKB-KW"/>
</dbReference>
<accession>A0A832V4P5</accession>
<keyword evidence="2 3" id="KW-0067">ATP-binding</keyword>
<dbReference type="PANTHER" id="PTHR43384">
    <property type="entry name" value="SEPTUM SITE-DETERMINING PROTEIN MIND HOMOLOG, CHLOROPLASTIC-RELATED"/>
    <property type="match status" value="1"/>
</dbReference>
<evidence type="ECO:0000256" key="3">
    <source>
        <dbReference type="PIRSR" id="PIRSR003092-1"/>
    </source>
</evidence>
<reference evidence="4 5" key="1">
    <citation type="journal article" name="Nat. Commun.">
        <title>Undinarchaeota illuminate DPANN phylogeny and the impact of gene transfer on archaeal evolution.</title>
        <authorList>
            <person name="Dombrowski N."/>
            <person name="Williams T.A."/>
            <person name="Sun J."/>
            <person name="Woodcroft B.J."/>
            <person name="Lee J.H."/>
            <person name="Minh B.Q."/>
            <person name="Rinke C."/>
            <person name="Spang A."/>
        </authorList>
    </citation>
    <scope>NUCLEOTIDE SEQUENCE [LARGE SCALE GENOMIC DNA]</scope>
    <source>
        <strain evidence="4">MAG_bin1129</strain>
    </source>
</reference>
<dbReference type="InterPro" id="IPR010224">
    <property type="entry name" value="MinD_archaea"/>
</dbReference>
<protein>
    <submittedName>
        <fullName evidence="4">P-loop NTPase</fullName>
    </submittedName>
</protein>
<evidence type="ECO:0000313" key="4">
    <source>
        <dbReference type="EMBL" id="HIK00867.1"/>
    </source>
</evidence>
<keyword evidence="1 3" id="KW-0547">Nucleotide-binding</keyword>
<dbReference type="GO" id="GO:0051782">
    <property type="term" value="P:negative regulation of cell division"/>
    <property type="evidence" value="ECO:0007669"/>
    <property type="project" value="TreeGrafter"/>
</dbReference>
<evidence type="ECO:0000256" key="2">
    <source>
        <dbReference type="ARBA" id="ARBA00022840"/>
    </source>
</evidence>
<dbReference type="Pfam" id="PF10609">
    <property type="entry name" value="ParA"/>
    <property type="match status" value="1"/>
</dbReference>
<dbReference type="InterPro" id="IPR050625">
    <property type="entry name" value="ParA/MinD_ATPase"/>
</dbReference>
<keyword evidence="5" id="KW-1185">Reference proteome</keyword>
<feature type="binding site" evidence="3">
    <location>
        <begin position="11"/>
        <end position="18"/>
    </location>
    <ligand>
        <name>ATP</name>
        <dbReference type="ChEBI" id="CHEBI:30616"/>
    </ligand>
</feature>
<dbReference type="Gene3D" id="3.40.50.300">
    <property type="entry name" value="P-loop containing nucleotide triphosphate hydrolases"/>
    <property type="match status" value="1"/>
</dbReference>
<dbReference type="InterPro" id="IPR027417">
    <property type="entry name" value="P-loop_NTPase"/>
</dbReference>
<name>A0A832V4P5_9ARCH</name>
<dbReference type="GO" id="GO:0005829">
    <property type="term" value="C:cytosol"/>
    <property type="evidence" value="ECO:0007669"/>
    <property type="project" value="TreeGrafter"/>
</dbReference>